<organism evidence="5 6">
    <name type="scientific">Sphaerotilus hippei</name>
    <dbReference type="NCBI Taxonomy" id="744406"/>
    <lineage>
        <taxon>Bacteria</taxon>
        <taxon>Pseudomonadati</taxon>
        <taxon>Pseudomonadota</taxon>
        <taxon>Betaproteobacteria</taxon>
        <taxon>Burkholderiales</taxon>
        <taxon>Sphaerotilaceae</taxon>
        <taxon>Sphaerotilus</taxon>
    </lineage>
</organism>
<dbReference type="GO" id="GO:0046872">
    <property type="term" value="F:metal ion binding"/>
    <property type="evidence" value="ECO:0007669"/>
    <property type="project" value="UniProtKB-KW"/>
</dbReference>
<reference evidence="5 6" key="1">
    <citation type="submission" date="2018-05" db="EMBL/GenBank/DDBJ databases">
        <title>Genomic Encyclopedia of Type Strains, Phase IV (KMG-IV): sequencing the most valuable type-strain genomes for metagenomic binning, comparative biology and taxonomic classification.</title>
        <authorList>
            <person name="Goeker M."/>
        </authorList>
    </citation>
    <scope>NUCLEOTIDE SEQUENCE [LARGE SCALE GENOMIC DNA]</scope>
    <source>
        <strain evidence="5 6">DSM 566</strain>
    </source>
</reference>
<dbReference type="GO" id="GO:0006508">
    <property type="term" value="P:proteolysis"/>
    <property type="evidence" value="ECO:0007669"/>
    <property type="project" value="UniProtKB-KW"/>
</dbReference>
<dbReference type="InterPro" id="IPR051458">
    <property type="entry name" value="Cyt/Met_Dipeptidase"/>
</dbReference>
<evidence type="ECO:0000256" key="3">
    <source>
        <dbReference type="ARBA" id="ARBA00022801"/>
    </source>
</evidence>
<evidence type="ECO:0000256" key="1">
    <source>
        <dbReference type="ARBA" id="ARBA00022670"/>
    </source>
</evidence>
<dbReference type="PANTHER" id="PTHR43270">
    <property type="entry name" value="BETA-ALA-HIS DIPEPTIDASE"/>
    <property type="match status" value="1"/>
</dbReference>
<dbReference type="InterPro" id="IPR002933">
    <property type="entry name" value="Peptidase_M20"/>
</dbReference>
<keyword evidence="6" id="KW-1185">Reference proteome</keyword>
<gene>
    <name evidence="5" type="ORF">C7444_1062</name>
</gene>
<protein>
    <submittedName>
        <fullName evidence="5">Acetylornithine deacetylase/succinyl-diaminopimelate desuccinylase-like protein</fullName>
    </submittedName>
</protein>
<feature type="domain" description="Peptidase M20 dimerisation" evidence="4">
    <location>
        <begin position="243"/>
        <end position="394"/>
    </location>
</feature>
<evidence type="ECO:0000313" key="5">
    <source>
        <dbReference type="EMBL" id="PXW96485.1"/>
    </source>
</evidence>
<keyword evidence="1" id="KW-0645">Protease</keyword>
<dbReference type="AlphaFoldDB" id="A0A318H0P7"/>
<dbReference type="Gene3D" id="3.40.630.10">
    <property type="entry name" value="Zn peptidases"/>
    <property type="match status" value="1"/>
</dbReference>
<evidence type="ECO:0000313" key="6">
    <source>
        <dbReference type="Proteomes" id="UP000247811"/>
    </source>
</evidence>
<dbReference type="InterPro" id="IPR011650">
    <property type="entry name" value="Peptidase_M20_dimer"/>
</dbReference>
<dbReference type="EMBL" id="QJJS01000006">
    <property type="protein sequence ID" value="PXW96485.1"/>
    <property type="molecule type" value="Genomic_DNA"/>
</dbReference>
<keyword evidence="2" id="KW-0479">Metal-binding</keyword>
<dbReference type="Gene3D" id="3.30.70.360">
    <property type="match status" value="1"/>
</dbReference>
<name>A0A318H0P7_9BURK</name>
<dbReference type="PANTHER" id="PTHR43270:SF8">
    <property type="entry name" value="DI- AND TRIPEPTIDASE DUG2-RELATED"/>
    <property type="match status" value="1"/>
</dbReference>
<dbReference type="GO" id="GO:0008233">
    <property type="term" value="F:peptidase activity"/>
    <property type="evidence" value="ECO:0007669"/>
    <property type="project" value="UniProtKB-KW"/>
</dbReference>
<dbReference type="RefSeq" id="WP_170130673.1">
    <property type="nucleotide sequence ID" value="NZ_QJJS01000006.1"/>
</dbReference>
<accession>A0A318H0P7</accession>
<proteinExistence type="predicted"/>
<keyword evidence="3" id="KW-0378">Hydrolase</keyword>
<dbReference type="Pfam" id="PF01546">
    <property type="entry name" value="Peptidase_M20"/>
    <property type="match status" value="1"/>
</dbReference>
<dbReference type="Pfam" id="PF07687">
    <property type="entry name" value="M20_dimer"/>
    <property type="match status" value="1"/>
</dbReference>
<evidence type="ECO:0000259" key="4">
    <source>
        <dbReference type="Pfam" id="PF07687"/>
    </source>
</evidence>
<dbReference type="SUPFAM" id="SSF53187">
    <property type="entry name" value="Zn-dependent exopeptidases"/>
    <property type="match status" value="1"/>
</dbReference>
<sequence>MTSVLPSSRFLRRHLFGLVCATLAGTSGAQHVISPSQAEQFARQSFPAYLQFLSMPADAAKPADIQRNAAWLQEAFEARGFRTQALPNEGKPVVYAELPAGQPGRKTVLFYMHFDAQPVTPSEWQTDPWTPTLRARDAAGQWQTLPLSKLSTDPIDPEWRVFARAAADDKGPIIMFLAAIDALKAAGQLPEVNIKLLLDSEEEKGSPRLHSVMAAHQALLQSDGLIVYDGAMPASNQPGVSFGNRGSIQLDLTMFGPLSAQHSGHQGNVIPNPALGLSQLLATMKDQDGRVVIPGFYEGVHISEADRQQMAQMAPPPGALAKRLGLARLTTFAANPLEAVQYPSLDILGLSAGQVGAKAANAIPATAVASLNIRTVPETPPARMLGLVRQHLVDQGVHLIEGEVPTAQERSQFSRLARLTMLAYPSTSTAARVPMDSPLARWVLQGVKAPSRIEPEKVRMIGSTLPMSGAVDVLKMPYVVVPLVNADNNQHGADENMRLGNYLEGVRTIAAMLTTRLP</sequence>
<evidence type="ECO:0000256" key="2">
    <source>
        <dbReference type="ARBA" id="ARBA00022723"/>
    </source>
</evidence>
<dbReference type="Proteomes" id="UP000247811">
    <property type="component" value="Unassembled WGS sequence"/>
</dbReference>
<comment type="caution">
    <text evidence="5">The sequence shown here is derived from an EMBL/GenBank/DDBJ whole genome shotgun (WGS) entry which is preliminary data.</text>
</comment>